<accession>A0A455SQE5</accession>
<keyword evidence="2" id="KW-1133">Transmembrane helix</keyword>
<evidence type="ECO:0000256" key="1">
    <source>
        <dbReference type="SAM" id="MobiDB-lite"/>
    </source>
</evidence>
<gene>
    <name evidence="3" type="ORF">KTC_43890</name>
</gene>
<sequence length="180" mass="20145">MEPHDEFFSPERIDEQIDELLAQGVEQRDGRLVQHLRQHYEVAQRQQVLDRAWKRVQLAQEQRLAMEPVHLKRRNEKITPPAHSLRTLWFRLALVAVIVLMLGSLTLVLGMMTRNNGSASPVTPIVTPTPTAIPPTSALPTPTIQATPQRPIPTPTINSTPTVPTPLPTINLTPQIPPLP</sequence>
<feature type="region of interest" description="Disordered" evidence="1">
    <location>
        <begin position="147"/>
        <end position="180"/>
    </location>
</feature>
<organism evidence="3">
    <name type="scientific">Thermosporothrix sp. COM3</name>
    <dbReference type="NCBI Taxonomy" id="2490863"/>
    <lineage>
        <taxon>Bacteria</taxon>
        <taxon>Bacillati</taxon>
        <taxon>Chloroflexota</taxon>
        <taxon>Ktedonobacteria</taxon>
        <taxon>Ktedonobacterales</taxon>
        <taxon>Thermosporotrichaceae</taxon>
        <taxon>Thermosporothrix</taxon>
    </lineage>
</organism>
<name>A0A455SQE5_9CHLR</name>
<reference evidence="3" key="1">
    <citation type="submission" date="2018-12" db="EMBL/GenBank/DDBJ databases">
        <title>Novel natural products biosynthetic potential of the class Ktedonobacteria.</title>
        <authorList>
            <person name="Zheng Y."/>
            <person name="Saitou A."/>
            <person name="Wang C.M."/>
            <person name="Toyoda A."/>
            <person name="Minakuchi Y."/>
            <person name="Sekiguchi Y."/>
            <person name="Ueda K."/>
            <person name="Takano H."/>
            <person name="Sakai Y."/>
            <person name="Yokota A."/>
            <person name="Yabe S."/>
        </authorList>
    </citation>
    <scope>NUCLEOTIDE SEQUENCE</scope>
    <source>
        <strain evidence="3">COM3</strain>
    </source>
</reference>
<feature type="transmembrane region" description="Helical" evidence="2">
    <location>
        <begin position="88"/>
        <end position="109"/>
    </location>
</feature>
<protein>
    <submittedName>
        <fullName evidence="3">Uncharacterized protein</fullName>
    </submittedName>
</protein>
<keyword evidence="2" id="KW-0472">Membrane</keyword>
<dbReference type="EMBL" id="AP019376">
    <property type="protein sequence ID" value="BBH89638.1"/>
    <property type="molecule type" value="Genomic_DNA"/>
</dbReference>
<proteinExistence type="predicted"/>
<keyword evidence="2" id="KW-0812">Transmembrane</keyword>
<evidence type="ECO:0000313" key="3">
    <source>
        <dbReference type="EMBL" id="BBH89638.1"/>
    </source>
</evidence>
<dbReference type="AlphaFoldDB" id="A0A455SQE5"/>
<evidence type="ECO:0000256" key="2">
    <source>
        <dbReference type="SAM" id="Phobius"/>
    </source>
</evidence>